<dbReference type="EMBL" id="MAYG01000001">
    <property type="protein sequence ID" value="OCA73903.1"/>
    <property type="molecule type" value="Genomic_DNA"/>
</dbReference>
<evidence type="ECO:0000313" key="3">
    <source>
        <dbReference type="Proteomes" id="UP000093432"/>
    </source>
</evidence>
<dbReference type="Proteomes" id="UP000093432">
    <property type="component" value="Unassembled WGS sequence"/>
</dbReference>
<organism evidence="2 3">
    <name type="scientific">Chryseobacterium arthrosphaerae</name>
    <dbReference type="NCBI Taxonomy" id="651561"/>
    <lineage>
        <taxon>Bacteria</taxon>
        <taxon>Pseudomonadati</taxon>
        <taxon>Bacteroidota</taxon>
        <taxon>Flavobacteriia</taxon>
        <taxon>Flavobacteriales</taxon>
        <taxon>Weeksellaceae</taxon>
        <taxon>Chryseobacterium group</taxon>
        <taxon>Chryseobacterium</taxon>
    </lineage>
</organism>
<evidence type="ECO:0000256" key="1">
    <source>
        <dbReference type="SAM" id="SignalP"/>
    </source>
</evidence>
<dbReference type="RefSeq" id="WP_065397897.1">
    <property type="nucleotide sequence ID" value="NZ_MAYG01000001.1"/>
</dbReference>
<comment type="caution">
    <text evidence="2">The sequence shown here is derived from an EMBL/GenBank/DDBJ whole genome shotgun (WGS) entry which is preliminary data.</text>
</comment>
<feature type="chain" id="PRO_5008620950" evidence="1">
    <location>
        <begin position="20"/>
        <end position="165"/>
    </location>
</feature>
<feature type="signal peptide" evidence="1">
    <location>
        <begin position="1"/>
        <end position="19"/>
    </location>
</feature>
<evidence type="ECO:0000313" key="2">
    <source>
        <dbReference type="EMBL" id="OCA73903.1"/>
    </source>
</evidence>
<sequence length="165" mass="19328">MMHKLFISFFLLGSLPVFSQNANESLAQYLKEADTVLLTNHENLRLDIEKPGKKTITQIRPLLKNNRPNGDIIKKQVILSPERRQEMIDMIKNQKKDKFWDGAHCFEPHHTVFICKGNKWENIDLCFGCDHYSFTPGIPVSTKEFLVTYQDWRALEAFFTRLELN</sequence>
<dbReference type="AlphaFoldDB" id="A0A1B8ZQP2"/>
<gene>
    <name evidence="2" type="ORF">BBI00_05905</name>
</gene>
<dbReference type="OrthoDB" id="678319at2"/>
<keyword evidence="1" id="KW-0732">Signal</keyword>
<protein>
    <submittedName>
        <fullName evidence="2">Uncharacterized protein</fullName>
    </submittedName>
</protein>
<accession>A0A1B8ZQP2</accession>
<proteinExistence type="predicted"/>
<reference evidence="3" key="1">
    <citation type="submission" date="2016-07" db="EMBL/GenBank/DDBJ databases">
        <authorList>
            <person name="Florea S."/>
            <person name="Webb J.S."/>
            <person name="Jaromczyk J."/>
            <person name="Schardl C.L."/>
        </authorList>
    </citation>
    <scope>NUCLEOTIDE SEQUENCE [LARGE SCALE GENOMIC DNA]</scope>
    <source>
        <strain evidence="3">CC-VM-7</strain>
    </source>
</reference>
<name>A0A1B8ZQP2_9FLAO</name>